<dbReference type="FunFam" id="3.40.50.2000:FF:000060">
    <property type="entry name" value="Glycosyltransferase"/>
    <property type="match status" value="1"/>
</dbReference>
<dbReference type="PANTHER" id="PTHR48044:SF80">
    <property type="entry name" value="ZEATIN O-XYLOSYLTRANSFERASE-LIKE"/>
    <property type="match status" value="1"/>
</dbReference>
<dbReference type="SUPFAM" id="SSF53756">
    <property type="entry name" value="UDP-Glycosyltransferase/glycogen phosphorylase"/>
    <property type="match status" value="1"/>
</dbReference>
<proteinExistence type="inferred from homology"/>
<name>A0A1U7Y2P1_NICSY</name>
<dbReference type="RefSeq" id="XP_009796221.1">
    <property type="nucleotide sequence ID" value="XM_009797919.1"/>
</dbReference>
<reference evidence="5" key="2">
    <citation type="submission" date="2025-08" db="UniProtKB">
        <authorList>
            <consortium name="RefSeq"/>
        </authorList>
    </citation>
    <scope>IDENTIFICATION</scope>
    <source>
        <tissue evidence="5">Leaf</tissue>
    </source>
</reference>
<evidence type="ECO:0000256" key="3">
    <source>
        <dbReference type="ARBA" id="ARBA00022679"/>
    </source>
</evidence>
<keyword evidence="2" id="KW-0328">Glycosyltransferase</keyword>
<dbReference type="PANTHER" id="PTHR48044">
    <property type="entry name" value="GLYCOSYLTRANSFERASE"/>
    <property type="match status" value="1"/>
</dbReference>
<dbReference type="GO" id="GO:0008194">
    <property type="term" value="F:UDP-glycosyltransferase activity"/>
    <property type="evidence" value="ECO:0007669"/>
    <property type="project" value="InterPro"/>
</dbReference>
<evidence type="ECO:0000313" key="4">
    <source>
        <dbReference type="Proteomes" id="UP000189701"/>
    </source>
</evidence>
<accession>A0A1U7Y2P1</accession>
<dbReference type="eggNOG" id="KOG1192">
    <property type="taxonomic scope" value="Eukaryota"/>
</dbReference>
<dbReference type="InterPro" id="IPR002213">
    <property type="entry name" value="UDP_glucos_trans"/>
</dbReference>
<evidence type="ECO:0000256" key="1">
    <source>
        <dbReference type="ARBA" id="ARBA00009995"/>
    </source>
</evidence>
<dbReference type="Proteomes" id="UP000189701">
    <property type="component" value="Unplaced"/>
</dbReference>
<evidence type="ECO:0000313" key="5">
    <source>
        <dbReference type="RefSeq" id="XP_009796221.1"/>
    </source>
</evidence>
<organism evidence="4 5">
    <name type="scientific">Nicotiana sylvestris</name>
    <name type="common">Wood tobacco</name>
    <name type="synonym">South American tobacco</name>
    <dbReference type="NCBI Taxonomy" id="4096"/>
    <lineage>
        <taxon>Eukaryota</taxon>
        <taxon>Viridiplantae</taxon>
        <taxon>Streptophyta</taxon>
        <taxon>Embryophyta</taxon>
        <taxon>Tracheophyta</taxon>
        <taxon>Spermatophyta</taxon>
        <taxon>Magnoliopsida</taxon>
        <taxon>eudicotyledons</taxon>
        <taxon>Gunneridae</taxon>
        <taxon>Pentapetalae</taxon>
        <taxon>asterids</taxon>
        <taxon>lamiids</taxon>
        <taxon>Solanales</taxon>
        <taxon>Solanaceae</taxon>
        <taxon>Nicotianoideae</taxon>
        <taxon>Nicotianeae</taxon>
        <taxon>Nicotiana</taxon>
    </lineage>
</organism>
<dbReference type="CDD" id="cd03784">
    <property type="entry name" value="GT1_Gtf-like"/>
    <property type="match status" value="1"/>
</dbReference>
<gene>
    <name evidence="5" type="primary">LOC104242820</name>
</gene>
<reference evidence="4" key="1">
    <citation type="journal article" date="2013" name="Genome Biol.">
        <title>Reference genomes and transcriptomes of Nicotiana sylvestris and Nicotiana tomentosiformis.</title>
        <authorList>
            <person name="Sierro N."/>
            <person name="Battey J.N."/>
            <person name="Ouadi S."/>
            <person name="Bovet L."/>
            <person name="Goepfert S."/>
            <person name="Bakaher N."/>
            <person name="Peitsch M.C."/>
            <person name="Ivanov N.V."/>
        </authorList>
    </citation>
    <scope>NUCLEOTIDE SEQUENCE [LARGE SCALE GENOMIC DNA]</scope>
</reference>
<dbReference type="AlphaFoldDB" id="A0A1U7Y2P1"/>
<dbReference type="GO" id="GO:0016138">
    <property type="term" value="P:glycoside biosynthetic process"/>
    <property type="evidence" value="ECO:0007669"/>
    <property type="project" value="UniProtKB-ARBA"/>
</dbReference>
<protein>
    <submittedName>
        <fullName evidence="5">Zeatin O-xylosyltransferase-like</fullName>
    </submittedName>
</protein>
<comment type="similarity">
    <text evidence="1">Belongs to the UDP-glycosyltransferase family.</text>
</comment>
<keyword evidence="3" id="KW-0808">Transferase</keyword>
<dbReference type="Gene3D" id="3.40.50.2000">
    <property type="entry name" value="Glycogen Phosphorylase B"/>
    <property type="match status" value="1"/>
</dbReference>
<sequence length="311" mass="35396">MEHRNGRARSVRDHRSGRYLQEWARRVLPIARRCEPRPLSHFGTCEGNSAGVTAGPQMRNRWAKKIKSRYLLPASLLVEQLLLFRRLQVHKTRNNGQSDLQNEYCLDWLNKQPPKSVLYVSFGTTTSFSGEQIKELAMGLELSKQNFIWVLRDADEVDNSGKSKKLKLPEGFEERAKGVGLVVREWAPQPEILAHPSTGRFLSHCGWNSCIESITLVVPIATWPMHYDQPKNGFLVTEILKIGLAVREWEKRDELITASAIENVVRKLMTSEEGDVIRNKAKELGEAVRQSTQKGGAARMELESFIAHITR</sequence>
<dbReference type="Pfam" id="PF00201">
    <property type="entry name" value="UDPGT"/>
    <property type="match status" value="1"/>
</dbReference>
<keyword evidence="4" id="KW-1185">Reference proteome</keyword>
<evidence type="ECO:0000256" key="2">
    <source>
        <dbReference type="ARBA" id="ARBA00022676"/>
    </source>
</evidence>